<dbReference type="Pfam" id="PF25794">
    <property type="entry name" value="SACS"/>
    <property type="match status" value="1"/>
</dbReference>
<feature type="domain" description="Sacsin/Nov" evidence="2">
    <location>
        <begin position="184"/>
        <end position="405"/>
    </location>
</feature>
<accession>A0A0X3Q0K8</accession>
<dbReference type="InterPro" id="IPR036890">
    <property type="entry name" value="HATPase_C_sf"/>
</dbReference>
<dbReference type="PANTHER" id="PTHR32387:SF0">
    <property type="entry name" value="PROTEIN NO VEIN"/>
    <property type="match status" value="1"/>
</dbReference>
<evidence type="ECO:0000259" key="2">
    <source>
        <dbReference type="Pfam" id="PF25794"/>
    </source>
</evidence>
<sequence>FQAPSSSYSYSSSSSSSSAGGSVGLLDLLLSGAPSGGARHCRRQQLITAVGALGSQLGWSAWVNFYHRHRYVSIAAPADVPVLKSLEPRMVSATITMEAEKNPPSPGETSPNREITVLPNAPSREEDTSSIQTGVVSSRREFVENLRRREYGRGVELDATATKLLQLYERRLSRSLAHLSQELYGQPGHFLLELIQNADDNTYADDCGGGVGSLPSIEFYLYTAEDSTAASATLFVRNNEAVGFTEADISALCDVGVSTKMAQRDQKTGRKGIGFKSVFSVTDGPEVHSAGFHVRFQRPCTRAEQDQQQLGSILVPEWINPLFAQTPVPRVAFAEGGINITPSSLEPAGVWKTVFRLPLSGSRPSSTAAGVSEFARELICPHVMLFLRRLKNITFAYISSGKQTSIFDYRRLAKTSKRLFSPAGESSSYLELVMIEETCLASPNSEVPLIPTVTNKHQWLVFTRHFWVDPDQLRRLGCRTKVTLKHTNISVGINLTDTSPPPEYPVYAFLPVRSAGFSFLLNADFDLTSSREDVDGSSVWNRWLVGQLPTVFENLLQAIVAASPRQLQSIAASGLSQQVLLGRIINCLPLGVGASKRSASRVTGAGAARGTPYSIFSGVGEQLRDRLSRVAWIPVKPLDDNADPDAACFAVPRQVLFLPNSLFQSGRTANRATPSSKLMRNAITSATSPDNFLIRLLIERLGMLELDATFLMEDPIDGHAAATDTDVTAAESDNVSRLEHCLAKLLALGVQTVSAESLLELSSNLSPDELKRPGVLLALIGNIENSFRSYGDLHQSLLQVAVSNHSNRRRRCSLALRHLAIFPLTDGRLVSLAEVEAERPPAVAGSSIPLISQHRLLLPPPPPFSSSLSDSTAGDIEEIYGAYVSLISRLGPLVSPSSIYPSMSHETAVLPQLFTEPTSRDGLGLSVASPEVVLRQWVVPRLASVAALNTSASSLKETDWLVAAAQFVVWCSTQLHAPRPSPLFLSATTREDFSTSALKDLTCLLQELPAQFPLLASNRVQLVLDTDGADELPATSVHLQPALCSLPQRVRSSPLFVQPFLLCVRSQQPQDSTDEGSLDTEADLMRLCLSGELASEATLVSSFYFFSGRTCIEMLDLLSSASLPYWLEFFLQAGASTLQSLHRRQYRYGDSPTHLPALPSGHVLMAPLVNVLGTSIEPGTSWIVEDTVCPGLDILLLPWIERNAEAGVSSVVMTACSKLAGLLNSNWPNFERSKLALYHQHADETPFPGLRTSVQSRSRNYEFAAASWLVNLRVCDWLPVAQSRDTAAVRRRLETLRASDRQAAAVPPPASSDVHLASSCASGLTAAAEPHLRSHIYAPNAFAPVLVGLLDSRAPEVTALLRILCPVWQSSAVEDPVASPPCMHLTEALGLRTRLDEDAFGYLMGFIASSCESLFAPSFLTPSLLLRTYELVQQFATDHATVVPHSGFSEAAVSRRSKDWLRDLLAPPSSRTILVPCLLSTKFSGKRRRGSGPAPPERCPACLRLEACSPAEPMSSLGEGPRKRRHSSSGDAMLVEEEKEEGEPALRYHLVSASWACWQRVSLPDFTAPSGTELAQEVADDDDEDDEDIDFELRNLTPALVMHVKGEEDDQGTLPPQDASDERVPLCDTYGSEWKGFFCSTLKVPVTSSLTEVLRLRPTPPSGTLDCGSYRRAQKHFGQRLGVWYSLVQFCLASENLTSAQIEDCLFNFPLLYDLSGRWRRRNSGRLFAWSTPDLAALFIRAAPTGSDELLGHSLSTLEASASSPIHVRIGSAPGSRDAGTLVGTANAFLLDVLRIPLLDQVASLSVGLFEVPSQAGMIAGFAIPCSPLDAVLKAFRNLAQAWIAAPARSTSLKPSNFLKAVPSNRVEAYFVPDLTLTLTVNMPGESEGSSGKWVIPNIACRLVNDKLYMDSRFGECVFADFVAAASATEVEGHGGLASAATSPLARLHSALTKADTAANETVEGGVCSESIQQMLLAELARAVLPTNGSSQLALIHFVRGFLNITTPLLEDPLRPEARRQLHAYMLSHGIPRSQANQLLNSLLPSAPHPSESSVQRPPPTLDLAASLPEAAAEPISAVNAAVAEALIPPTVEPTSQRNLSAPRSLRLSQLTAATRGTRYQTLLSEAFSSGSSKSQNRLTEAAAAAAEDRSVSSETFWRGITDASDSSALSAFTRERLSRALAAGGSQTSTAEIGRMGEMAVFQYLQQAIRRSRQDAELAFPTGHLNLGSGRLVDCHWVNADSESRLPYDITVSLEVECPRDRWHTVLNSLSQEVAQRYVTVSRTPSRQEDTPGLLTVGPVYLEVKSTAALDDQSSRLDIFEFSLSEAVFAYDKGWRYHLVRVHWSRRQEPSAPVPVLTHVPNLSDTLFAASGLRMCLAMAVPHQAMATSD</sequence>
<gene>
    <name evidence="3" type="ORF">TR127374</name>
</gene>
<organism evidence="3">
    <name type="scientific">Schistocephalus solidus</name>
    <name type="common">Tapeworm</name>
    <dbReference type="NCBI Taxonomy" id="70667"/>
    <lineage>
        <taxon>Eukaryota</taxon>
        <taxon>Metazoa</taxon>
        <taxon>Spiralia</taxon>
        <taxon>Lophotrochozoa</taxon>
        <taxon>Platyhelminthes</taxon>
        <taxon>Cestoda</taxon>
        <taxon>Eucestoda</taxon>
        <taxon>Diphyllobothriidea</taxon>
        <taxon>Diphyllobothriidae</taxon>
        <taxon>Schistocephalus</taxon>
    </lineage>
</organism>
<dbReference type="EMBL" id="GEEE01010159">
    <property type="protein sequence ID" value="JAP53066.1"/>
    <property type="molecule type" value="Transcribed_RNA"/>
</dbReference>
<proteinExistence type="predicted"/>
<dbReference type="InterPro" id="IPR052957">
    <property type="entry name" value="Auxin_embryo_med"/>
</dbReference>
<name>A0A0X3Q0K8_SCHSO</name>
<dbReference type="Gene3D" id="3.30.565.10">
    <property type="entry name" value="Histidine kinase-like ATPase, C-terminal domain"/>
    <property type="match status" value="1"/>
</dbReference>
<feature type="non-terminal residue" evidence="3">
    <location>
        <position position="1"/>
    </location>
</feature>
<dbReference type="NCBIfam" id="NF047352">
    <property type="entry name" value="P_loop_sacsin"/>
    <property type="match status" value="1"/>
</dbReference>
<protein>
    <recommendedName>
        <fullName evidence="2">Sacsin/Nov domain-containing protein</fullName>
    </recommendedName>
</protein>
<feature type="region of interest" description="Disordered" evidence="1">
    <location>
        <begin position="1513"/>
        <end position="1535"/>
    </location>
</feature>
<dbReference type="InterPro" id="IPR058210">
    <property type="entry name" value="SACS/Nov_dom"/>
</dbReference>
<evidence type="ECO:0000256" key="1">
    <source>
        <dbReference type="SAM" id="MobiDB-lite"/>
    </source>
</evidence>
<dbReference type="PANTHER" id="PTHR32387">
    <property type="entry name" value="WU:FJ29H11"/>
    <property type="match status" value="1"/>
</dbReference>
<evidence type="ECO:0000313" key="3">
    <source>
        <dbReference type="EMBL" id="JAP53066.1"/>
    </source>
</evidence>
<reference evidence="3" key="1">
    <citation type="submission" date="2016-01" db="EMBL/GenBank/DDBJ databases">
        <title>Reference transcriptome for the parasite Schistocephalus solidus: insights into the molecular evolution of parasitism.</title>
        <authorList>
            <person name="Hebert F.O."/>
            <person name="Grambauer S."/>
            <person name="Barber I."/>
            <person name="Landry C.R."/>
            <person name="Aubin-Horth N."/>
        </authorList>
    </citation>
    <scope>NUCLEOTIDE SEQUENCE</scope>
</reference>
<feature type="region of interest" description="Disordered" evidence="1">
    <location>
        <begin position="2043"/>
        <end position="2062"/>
    </location>
</feature>
<dbReference type="SUPFAM" id="SSF55874">
    <property type="entry name" value="ATPase domain of HSP90 chaperone/DNA topoisomerase II/histidine kinase"/>
    <property type="match status" value="1"/>
</dbReference>